<feature type="transmembrane region" description="Helical" evidence="1">
    <location>
        <begin position="6"/>
        <end position="27"/>
    </location>
</feature>
<evidence type="ECO:0008006" key="3">
    <source>
        <dbReference type="Google" id="ProtNLM"/>
    </source>
</evidence>
<name>A0A212JQP6_9BACT</name>
<dbReference type="NCBIfam" id="TIGR04391">
    <property type="entry name" value="CcmD_alt_fam"/>
    <property type="match status" value="1"/>
</dbReference>
<dbReference type="RefSeq" id="WP_022659954.1">
    <property type="nucleotide sequence ID" value="NZ_CABUEN010000008.1"/>
</dbReference>
<keyword evidence="1" id="KW-0472">Membrane</keyword>
<accession>A0A212JQP6</accession>
<dbReference type="GeneID" id="72381220"/>
<evidence type="ECO:0000256" key="1">
    <source>
        <dbReference type="SAM" id="Phobius"/>
    </source>
</evidence>
<dbReference type="AlphaFoldDB" id="A0A212JQP6"/>
<protein>
    <recommendedName>
        <fullName evidence="3">CcmD family protein</fullName>
    </recommendedName>
</protein>
<dbReference type="InterPro" id="IPR030888">
    <property type="entry name" value="Put_ccm"/>
</dbReference>
<organism evidence="2">
    <name type="scientific">uncultured Desulfovibrio sp</name>
    <dbReference type="NCBI Taxonomy" id="167968"/>
    <lineage>
        <taxon>Bacteria</taxon>
        <taxon>Pseudomonadati</taxon>
        <taxon>Thermodesulfobacteriota</taxon>
        <taxon>Desulfovibrionia</taxon>
        <taxon>Desulfovibrionales</taxon>
        <taxon>Desulfovibrionaceae</taxon>
        <taxon>Desulfovibrio</taxon>
        <taxon>environmental samples</taxon>
    </lineage>
</organism>
<keyword evidence="1" id="KW-1133">Transmembrane helix</keyword>
<keyword evidence="1" id="KW-0812">Transmembrane</keyword>
<proteinExistence type="predicted"/>
<gene>
    <name evidence="2" type="ORF">KM92DES2_11532</name>
</gene>
<sequence>MDTLTWVIMANAAVWIGIGSYMAFLAARQRSLAARLAQMEMLNHD</sequence>
<evidence type="ECO:0000313" key="2">
    <source>
        <dbReference type="EMBL" id="SBW01635.1"/>
    </source>
</evidence>
<dbReference type="EMBL" id="FLUP01000001">
    <property type="protein sequence ID" value="SBW01635.1"/>
    <property type="molecule type" value="Genomic_DNA"/>
</dbReference>
<reference evidence="2" key="1">
    <citation type="submission" date="2016-04" db="EMBL/GenBank/DDBJ databases">
        <authorList>
            <person name="Evans L.H."/>
            <person name="Alamgir A."/>
            <person name="Owens N."/>
            <person name="Weber N.D."/>
            <person name="Virtaneva K."/>
            <person name="Barbian K."/>
            <person name="Babar A."/>
            <person name="Rosenke K."/>
        </authorList>
    </citation>
    <scope>NUCLEOTIDE SEQUENCE</scope>
    <source>
        <strain evidence="2">92-2</strain>
    </source>
</reference>